<proteinExistence type="predicted"/>
<dbReference type="Proteomes" id="UP001311799">
    <property type="component" value="Unassembled WGS sequence"/>
</dbReference>
<gene>
    <name evidence="2" type="ORF">RS030_3462</name>
</gene>
<keyword evidence="3" id="KW-1185">Reference proteome</keyword>
<organism evidence="2 3">
    <name type="scientific">Cryptosporidium xiaoi</name>
    <dbReference type="NCBI Taxonomy" id="659607"/>
    <lineage>
        <taxon>Eukaryota</taxon>
        <taxon>Sar</taxon>
        <taxon>Alveolata</taxon>
        <taxon>Apicomplexa</taxon>
        <taxon>Conoidasida</taxon>
        <taxon>Coccidia</taxon>
        <taxon>Eucoccidiorida</taxon>
        <taxon>Eimeriorina</taxon>
        <taxon>Cryptosporidiidae</taxon>
        <taxon>Cryptosporidium</taxon>
    </lineage>
</organism>
<sequence length="539" mass="60802">MSSLMNGLSLDHYNNGEKATNINLIDADNNFRGRSPIISVRKTDISPLKTGLGISEENEGVKSNLKNLKEIETSNSNNVNLQGRRNGTQQQTLNNGFTESYYSGSMANHPQFYFQTRNMVINSNEPVPMLNHGFSEEENKNMSRYNMISNVNMNYNNVHYGSKNMTIQNSTSIPKVKISLNGLNTIVNSNPPSGITDFVDFRGDKDYGVNLRELNNTTDYQINQEMQSIIQPGKNNNLERMLLGSNQNASNKISHNSLQQNGFGKKANTEENISYNTDFVSVNENNNYPYPERSFYNEQKLNSVCKSFTPNTIFQTNTSTNKQFSSINSSNPTQLKTNSSNLSPQTRMINHQLLNSVPLLAQIQIESIQDMTSVHNSMNGGMYNSSIDMSYSIVASFNNIDDRNETYRIGPFPCMNTSNNGKQLISCIVQDKISLPFSWSQPNLKIKILEENEFKADIIGSCSIFIDTNSIGIPSQAYLVDPQTNQFRGTLRFILKLVPNQHNPNYRYDQIHGPNSILNRRDANEHSIFDAFRGFCCVD</sequence>
<reference evidence="2 3" key="1">
    <citation type="submission" date="2023-10" db="EMBL/GenBank/DDBJ databases">
        <title>Comparative genomics analysis reveals potential genetic determinants of host preference in Cryptosporidium xiaoi.</title>
        <authorList>
            <person name="Xiao L."/>
            <person name="Li J."/>
        </authorList>
    </citation>
    <scope>NUCLEOTIDE SEQUENCE [LARGE SCALE GENOMIC DNA]</scope>
    <source>
        <strain evidence="2 3">52996</strain>
    </source>
</reference>
<dbReference type="EMBL" id="JAWDEY010000031">
    <property type="protein sequence ID" value="KAK6588636.1"/>
    <property type="molecule type" value="Genomic_DNA"/>
</dbReference>
<comment type="caution">
    <text evidence="2">The sequence shown here is derived from an EMBL/GenBank/DDBJ whole genome shotgun (WGS) entry which is preliminary data.</text>
</comment>
<name>A0AAV9XVC0_9CRYT</name>
<protein>
    <submittedName>
        <fullName evidence="2">Uncharacterized protein</fullName>
    </submittedName>
</protein>
<evidence type="ECO:0000256" key="1">
    <source>
        <dbReference type="SAM" id="MobiDB-lite"/>
    </source>
</evidence>
<evidence type="ECO:0000313" key="2">
    <source>
        <dbReference type="EMBL" id="KAK6588636.1"/>
    </source>
</evidence>
<evidence type="ECO:0000313" key="3">
    <source>
        <dbReference type="Proteomes" id="UP001311799"/>
    </source>
</evidence>
<accession>A0AAV9XVC0</accession>
<feature type="region of interest" description="Disordered" evidence="1">
    <location>
        <begin position="322"/>
        <end position="341"/>
    </location>
</feature>
<dbReference type="AlphaFoldDB" id="A0AAV9XVC0"/>